<dbReference type="GO" id="GO:0016301">
    <property type="term" value="F:kinase activity"/>
    <property type="evidence" value="ECO:0007669"/>
    <property type="project" value="UniProtKB-KW"/>
</dbReference>
<keyword evidence="7 13" id="KW-0418">Kinase</keyword>
<dbReference type="InterPro" id="IPR004358">
    <property type="entry name" value="Sig_transdc_His_kin-like_C"/>
</dbReference>
<evidence type="ECO:0000256" key="3">
    <source>
        <dbReference type="ARBA" id="ARBA00012438"/>
    </source>
</evidence>
<keyword evidence="10 11" id="KW-0472">Membrane</keyword>
<feature type="domain" description="Histidine kinase" evidence="12">
    <location>
        <begin position="124"/>
        <end position="326"/>
    </location>
</feature>
<dbReference type="InterPro" id="IPR050351">
    <property type="entry name" value="BphY/WalK/GraS-like"/>
</dbReference>
<evidence type="ECO:0000256" key="10">
    <source>
        <dbReference type="ARBA" id="ARBA00023136"/>
    </source>
</evidence>
<organism evidence="13 14">
    <name type="scientific">Clostridium facile</name>
    <dbReference type="NCBI Taxonomy" id="2763035"/>
    <lineage>
        <taxon>Bacteria</taxon>
        <taxon>Bacillati</taxon>
        <taxon>Bacillota</taxon>
        <taxon>Clostridia</taxon>
        <taxon>Eubacteriales</taxon>
        <taxon>Clostridiaceae</taxon>
        <taxon>Clostridium</taxon>
    </lineage>
</organism>
<dbReference type="InterPro" id="IPR005467">
    <property type="entry name" value="His_kinase_dom"/>
</dbReference>
<dbReference type="PRINTS" id="PR00344">
    <property type="entry name" value="BCTRLSENSOR"/>
</dbReference>
<dbReference type="InterPro" id="IPR036890">
    <property type="entry name" value="HATPase_C_sf"/>
</dbReference>
<evidence type="ECO:0000313" key="14">
    <source>
        <dbReference type="Proteomes" id="UP000649151"/>
    </source>
</evidence>
<evidence type="ECO:0000256" key="8">
    <source>
        <dbReference type="ARBA" id="ARBA00022989"/>
    </source>
</evidence>
<comment type="catalytic activity">
    <reaction evidence="1">
        <text>ATP + protein L-histidine = ADP + protein N-phospho-L-histidine.</text>
        <dbReference type="EC" id="2.7.13.3"/>
    </reaction>
</comment>
<dbReference type="InterPro" id="IPR003594">
    <property type="entry name" value="HATPase_dom"/>
</dbReference>
<evidence type="ECO:0000259" key="12">
    <source>
        <dbReference type="PROSITE" id="PS50109"/>
    </source>
</evidence>
<evidence type="ECO:0000256" key="5">
    <source>
        <dbReference type="ARBA" id="ARBA00022679"/>
    </source>
</evidence>
<evidence type="ECO:0000256" key="2">
    <source>
        <dbReference type="ARBA" id="ARBA00004651"/>
    </source>
</evidence>
<gene>
    <name evidence="13" type="ORF">H8Z77_03755</name>
</gene>
<dbReference type="PROSITE" id="PS50109">
    <property type="entry name" value="HIS_KIN"/>
    <property type="match status" value="1"/>
</dbReference>
<dbReference type="Gene3D" id="3.30.565.10">
    <property type="entry name" value="Histidine kinase-like ATPase, C-terminal domain"/>
    <property type="match status" value="1"/>
</dbReference>
<evidence type="ECO:0000313" key="13">
    <source>
        <dbReference type="EMBL" id="MBC5787139.1"/>
    </source>
</evidence>
<evidence type="ECO:0000256" key="11">
    <source>
        <dbReference type="SAM" id="Phobius"/>
    </source>
</evidence>
<comment type="subcellular location">
    <subcellularLocation>
        <location evidence="2">Cell membrane</location>
        <topology evidence="2">Multi-pass membrane protein</topology>
    </subcellularLocation>
</comment>
<evidence type="ECO:0000256" key="1">
    <source>
        <dbReference type="ARBA" id="ARBA00000085"/>
    </source>
</evidence>
<evidence type="ECO:0000256" key="6">
    <source>
        <dbReference type="ARBA" id="ARBA00022692"/>
    </source>
</evidence>
<dbReference type="Pfam" id="PF02518">
    <property type="entry name" value="HATPase_c"/>
    <property type="match status" value="1"/>
</dbReference>
<dbReference type="SUPFAM" id="SSF55874">
    <property type="entry name" value="ATPase domain of HSP90 chaperone/DNA topoisomerase II/histidine kinase"/>
    <property type="match status" value="1"/>
</dbReference>
<reference evidence="13 14" key="1">
    <citation type="submission" date="2020-08" db="EMBL/GenBank/DDBJ databases">
        <title>Genome public.</title>
        <authorList>
            <person name="Liu C."/>
            <person name="Sun Q."/>
        </authorList>
    </citation>
    <scope>NUCLEOTIDE SEQUENCE [LARGE SCALE GENOMIC DNA]</scope>
    <source>
        <strain evidence="13 14">NSJ-27</strain>
    </source>
</reference>
<sequence length="330" mass="38382">MKLLLQYFNYHKKSIVVFISFGVIFAVVFFLYRLPVSAVGYGVAVCAFVGMIAMILDFQRFYRKHHQLKKVCEQINVTKEHLPSTKQLLEQDYQEIIYTLYQQRQELSDQMNNKYTDLVEYYTIWAHQIKTPIASMRLNLQSQDTDLSRELSDDLIRIEQYVEMVLCYLRLDSSSTDYVIREYDLDQMVKQAVRKFATQFIRKKITLRYNALDCNVLTDEKWLLFVIEQLLSNALKYTKSGGTITIELEQPKILCIRDTGIGIAPEDLPRVFEKGYTGYNGRSDKKASGIGLYLCRRICENLGHRIELSSDLDSGTVVRIHLNSANLEVE</sequence>
<dbReference type="RefSeq" id="WP_186996222.1">
    <property type="nucleotide sequence ID" value="NZ_JACOQK010000001.1"/>
</dbReference>
<dbReference type="PANTHER" id="PTHR45453">
    <property type="entry name" value="PHOSPHATE REGULON SENSOR PROTEIN PHOR"/>
    <property type="match status" value="1"/>
</dbReference>
<name>A0ABR7IPY5_9CLOT</name>
<keyword evidence="8 11" id="KW-1133">Transmembrane helix</keyword>
<evidence type="ECO:0000256" key="4">
    <source>
        <dbReference type="ARBA" id="ARBA00022475"/>
    </source>
</evidence>
<comment type="caution">
    <text evidence="13">The sequence shown here is derived from an EMBL/GenBank/DDBJ whole genome shotgun (WGS) entry which is preliminary data.</text>
</comment>
<evidence type="ECO:0000256" key="7">
    <source>
        <dbReference type="ARBA" id="ARBA00022777"/>
    </source>
</evidence>
<protein>
    <recommendedName>
        <fullName evidence="3">histidine kinase</fullName>
        <ecNumber evidence="3">2.7.13.3</ecNumber>
    </recommendedName>
</protein>
<keyword evidence="4" id="KW-1003">Cell membrane</keyword>
<proteinExistence type="predicted"/>
<dbReference type="EMBL" id="JACOQK010000001">
    <property type="protein sequence ID" value="MBC5787139.1"/>
    <property type="molecule type" value="Genomic_DNA"/>
</dbReference>
<keyword evidence="9" id="KW-0902">Two-component regulatory system</keyword>
<dbReference type="Proteomes" id="UP000649151">
    <property type="component" value="Unassembled WGS sequence"/>
</dbReference>
<dbReference type="SMART" id="SM00387">
    <property type="entry name" value="HATPase_c"/>
    <property type="match status" value="1"/>
</dbReference>
<keyword evidence="14" id="KW-1185">Reference proteome</keyword>
<dbReference type="PANTHER" id="PTHR45453:SF2">
    <property type="entry name" value="HISTIDINE KINASE"/>
    <property type="match status" value="1"/>
</dbReference>
<accession>A0ABR7IPY5</accession>
<keyword evidence="5" id="KW-0808">Transferase</keyword>
<keyword evidence="6 11" id="KW-0812">Transmembrane</keyword>
<evidence type="ECO:0000256" key="9">
    <source>
        <dbReference type="ARBA" id="ARBA00023012"/>
    </source>
</evidence>
<feature type="transmembrane region" description="Helical" evidence="11">
    <location>
        <begin position="15"/>
        <end position="32"/>
    </location>
</feature>
<feature type="transmembrane region" description="Helical" evidence="11">
    <location>
        <begin position="38"/>
        <end position="58"/>
    </location>
</feature>
<dbReference type="EC" id="2.7.13.3" evidence="3"/>